<keyword evidence="1" id="KW-1133">Transmembrane helix</keyword>
<feature type="transmembrane region" description="Helical" evidence="1">
    <location>
        <begin position="7"/>
        <end position="30"/>
    </location>
</feature>
<reference evidence="2" key="2">
    <citation type="submission" date="2021-09" db="EMBL/GenBank/DDBJ databases">
        <authorList>
            <person name="Gilroy R."/>
        </authorList>
    </citation>
    <scope>NUCLEOTIDE SEQUENCE</scope>
    <source>
        <strain evidence="2">ChiBcec21-2208</strain>
    </source>
</reference>
<protein>
    <submittedName>
        <fullName evidence="2">Uncharacterized protein</fullName>
    </submittedName>
</protein>
<evidence type="ECO:0000313" key="3">
    <source>
        <dbReference type="Proteomes" id="UP000782880"/>
    </source>
</evidence>
<keyword evidence="1" id="KW-0812">Transmembrane</keyword>
<dbReference type="Proteomes" id="UP000782880">
    <property type="component" value="Unassembled WGS sequence"/>
</dbReference>
<name>A0A921LN74_9FIRM</name>
<gene>
    <name evidence="2" type="ORF">K8V20_03665</name>
</gene>
<keyword evidence="1" id="KW-0472">Membrane</keyword>
<proteinExistence type="predicted"/>
<sequence>MKLRERWLPLCGTALLVILCTTLPFVWFAVRERQLDSAQWDTAADSNFLGAAGRENAVARELYYWRQQSAETVMYQPAPLSTAQETVAPCLAALRSAQVLPDNYLDAAEKLVAQATECYADSETAGATTYHFSRELNGPYLSITVTEYGTLTGLNGKLGLADGFDSTQVARAYRTMLGLDSFTDLEDAEPLGHGSPAPCYSADAQLYLVANMDLGYFSVSVTSMTPETYAGL</sequence>
<dbReference type="AlphaFoldDB" id="A0A921LN74"/>
<dbReference type="EMBL" id="DYVE01000093">
    <property type="protein sequence ID" value="HJG27729.1"/>
    <property type="molecule type" value="Genomic_DNA"/>
</dbReference>
<evidence type="ECO:0000313" key="2">
    <source>
        <dbReference type="EMBL" id="HJG27729.1"/>
    </source>
</evidence>
<organism evidence="2 3">
    <name type="scientific">Subdoligranulum variabile</name>
    <dbReference type="NCBI Taxonomy" id="214851"/>
    <lineage>
        <taxon>Bacteria</taxon>
        <taxon>Bacillati</taxon>
        <taxon>Bacillota</taxon>
        <taxon>Clostridia</taxon>
        <taxon>Eubacteriales</taxon>
        <taxon>Oscillospiraceae</taxon>
        <taxon>Subdoligranulum</taxon>
    </lineage>
</organism>
<comment type="caution">
    <text evidence="2">The sequence shown here is derived from an EMBL/GenBank/DDBJ whole genome shotgun (WGS) entry which is preliminary data.</text>
</comment>
<reference evidence="2" key="1">
    <citation type="journal article" date="2021" name="PeerJ">
        <title>Extensive microbial diversity within the chicken gut microbiome revealed by metagenomics and culture.</title>
        <authorList>
            <person name="Gilroy R."/>
            <person name="Ravi A."/>
            <person name="Getino M."/>
            <person name="Pursley I."/>
            <person name="Horton D.L."/>
            <person name="Alikhan N.F."/>
            <person name="Baker D."/>
            <person name="Gharbi K."/>
            <person name="Hall N."/>
            <person name="Watson M."/>
            <person name="Adriaenssens E.M."/>
            <person name="Foster-Nyarko E."/>
            <person name="Jarju S."/>
            <person name="Secka A."/>
            <person name="Antonio M."/>
            <person name="Oren A."/>
            <person name="Chaudhuri R.R."/>
            <person name="La Ragione R."/>
            <person name="Hildebrand F."/>
            <person name="Pallen M.J."/>
        </authorList>
    </citation>
    <scope>NUCLEOTIDE SEQUENCE</scope>
    <source>
        <strain evidence="2">ChiBcec21-2208</strain>
    </source>
</reference>
<accession>A0A921LN74</accession>
<evidence type="ECO:0000256" key="1">
    <source>
        <dbReference type="SAM" id="Phobius"/>
    </source>
</evidence>